<dbReference type="KEGG" id="psco:LY89DRAFT_665835"/>
<evidence type="ECO:0000256" key="1">
    <source>
        <dbReference type="PROSITE-ProRule" id="PRU00047"/>
    </source>
</evidence>
<evidence type="ECO:0000256" key="2">
    <source>
        <dbReference type="SAM" id="Coils"/>
    </source>
</evidence>
<dbReference type="Proteomes" id="UP000070700">
    <property type="component" value="Unassembled WGS sequence"/>
</dbReference>
<evidence type="ECO:0000313" key="5">
    <source>
        <dbReference type="Proteomes" id="UP000070700"/>
    </source>
</evidence>
<proteinExistence type="predicted"/>
<dbReference type="PROSITE" id="PS50158">
    <property type="entry name" value="ZF_CCHC"/>
    <property type="match status" value="1"/>
</dbReference>
<sequence length="334" mass="38069">MVRRKATRLGYDQSQFDDMYEQTRENITSTMPMASQKAQQYAIYLSMWITLLDPPEDLNYSNPLYADFLNAIHEIEHLKQRIKDKEELVGVKDEIIASLKDGSRISDVAMRITERSIDQQAGILAQREASDALERIEELEEEAEEKDEQIEKLTDGMQQKESEMQAMAAKVEHLRDVAARATKETIRVKRRSASKYARKKEVVKALEVDIRDKDQTIIDLSQENAITKARADSLARQLERLRDKAEYEKGPLAGSISQATFPINSCTNCGQRGHLITDCKESCLKCGSHSHLVRAGCKGEYHGRKHKIQDDGEDVLIRSVRTRANGVRKVRYGK</sequence>
<evidence type="ECO:0000259" key="3">
    <source>
        <dbReference type="PROSITE" id="PS50158"/>
    </source>
</evidence>
<accession>A0A194XML6</accession>
<keyword evidence="1" id="KW-0862">Zinc</keyword>
<evidence type="ECO:0000313" key="4">
    <source>
        <dbReference type="EMBL" id="KUJ21403.1"/>
    </source>
</evidence>
<dbReference type="InterPro" id="IPR001878">
    <property type="entry name" value="Znf_CCHC"/>
</dbReference>
<dbReference type="EMBL" id="KQ947408">
    <property type="protein sequence ID" value="KUJ21403.1"/>
    <property type="molecule type" value="Genomic_DNA"/>
</dbReference>
<organism evidence="4 5">
    <name type="scientific">Mollisia scopiformis</name>
    <name type="common">Conifer needle endophyte fungus</name>
    <name type="synonym">Phialocephala scopiformis</name>
    <dbReference type="NCBI Taxonomy" id="149040"/>
    <lineage>
        <taxon>Eukaryota</taxon>
        <taxon>Fungi</taxon>
        <taxon>Dikarya</taxon>
        <taxon>Ascomycota</taxon>
        <taxon>Pezizomycotina</taxon>
        <taxon>Leotiomycetes</taxon>
        <taxon>Helotiales</taxon>
        <taxon>Mollisiaceae</taxon>
        <taxon>Mollisia</taxon>
    </lineage>
</organism>
<name>A0A194XML6_MOLSC</name>
<keyword evidence="2" id="KW-0175">Coiled coil</keyword>
<keyword evidence="1" id="KW-0479">Metal-binding</keyword>
<dbReference type="InParanoid" id="A0A194XML6"/>
<feature type="domain" description="CCHC-type" evidence="3">
    <location>
        <begin position="266"/>
        <end position="281"/>
    </location>
</feature>
<dbReference type="GeneID" id="28822598"/>
<feature type="coiled-coil region" evidence="2">
    <location>
        <begin position="122"/>
        <end position="248"/>
    </location>
</feature>
<dbReference type="Gene3D" id="4.10.60.10">
    <property type="entry name" value="Zinc finger, CCHC-type"/>
    <property type="match status" value="1"/>
</dbReference>
<dbReference type="AlphaFoldDB" id="A0A194XML6"/>
<dbReference type="GO" id="GO:0008270">
    <property type="term" value="F:zinc ion binding"/>
    <property type="evidence" value="ECO:0007669"/>
    <property type="project" value="UniProtKB-KW"/>
</dbReference>
<dbReference type="Pfam" id="PF00098">
    <property type="entry name" value="zf-CCHC"/>
    <property type="match status" value="1"/>
</dbReference>
<gene>
    <name evidence="4" type="ORF">LY89DRAFT_665835</name>
</gene>
<dbReference type="RefSeq" id="XP_018075758.1">
    <property type="nucleotide sequence ID" value="XM_018212872.1"/>
</dbReference>
<dbReference type="SMART" id="SM00343">
    <property type="entry name" value="ZnF_C2HC"/>
    <property type="match status" value="2"/>
</dbReference>
<dbReference type="SUPFAM" id="SSF57756">
    <property type="entry name" value="Retrovirus zinc finger-like domains"/>
    <property type="match status" value="1"/>
</dbReference>
<keyword evidence="5" id="KW-1185">Reference proteome</keyword>
<dbReference type="GO" id="GO:0003676">
    <property type="term" value="F:nucleic acid binding"/>
    <property type="evidence" value="ECO:0007669"/>
    <property type="project" value="InterPro"/>
</dbReference>
<dbReference type="InterPro" id="IPR036875">
    <property type="entry name" value="Znf_CCHC_sf"/>
</dbReference>
<reference evidence="4 5" key="1">
    <citation type="submission" date="2015-10" db="EMBL/GenBank/DDBJ databases">
        <title>Full genome of DAOMC 229536 Phialocephala scopiformis, a fungal endophyte of spruce producing the potent anti-insectan compound rugulosin.</title>
        <authorList>
            <consortium name="DOE Joint Genome Institute"/>
            <person name="Walker A.K."/>
            <person name="Frasz S.L."/>
            <person name="Seifert K.A."/>
            <person name="Miller J.D."/>
            <person name="Mondo S.J."/>
            <person name="Labutti K."/>
            <person name="Lipzen A."/>
            <person name="Dockter R."/>
            <person name="Kennedy M."/>
            <person name="Grigoriev I.V."/>
            <person name="Spatafora J.W."/>
        </authorList>
    </citation>
    <scope>NUCLEOTIDE SEQUENCE [LARGE SCALE GENOMIC DNA]</scope>
    <source>
        <strain evidence="4 5">CBS 120377</strain>
    </source>
</reference>
<protein>
    <recommendedName>
        <fullName evidence="3">CCHC-type domain-containing protein</fullName>
    </recommendedName>
</protein>
<keyword evidence="1" id="KW-0863">Zinc-finger</keyword>